<dbReference type="GO" id="GO:0016705">
    <property type="term" value="F:oxidoreductase activity, acting on paired donors, with incorporation or reduction of molecular oxygen"/>
    <property type="evidence" value="ECO:0007669"/>
    <property type="project" value="InterPro"/>
</dbReference>
<keyword evidence="4" id="KW-1133">Transmembrane helix</keyword>
<evidence type="ECO:0008006" key="11">
    <source>
        <dbReference type="Google" id="ProtNLM"/>
    </source>
</evidence>
<evidence type="ECO:0000256" key="2">
    <source>
        <dbReference type="ARBA" id="ARBA00022692"/>
    </source>
</evidence>
<keyword evidence="2" id="KW-0812">Transmembrane</keyword>
<reference evidence="9" key="5">
    <citation type="journal article" date="2021" name="G3 (Bethesda)">
        <title>Aegilops tauschii genome assembly Aet v5.0 features greater sequence contiguity and improved annotation.</title>
        <authorList>
            <person name="Wang L."/>
            <person name="Zhu T."/>
            <person name="Rodriguez J.C."/>
            <person name="Deal K.R."/>
            <person name="Dubcovsky J."/>
            <person name="McGuire P.E."/>
            <person name="Lux T."/>
            <person name="Spannagl M."/>
            <person name="Mayer K.F.X."/>
            <person name="Baldrich P."/>
            <person name="Meyers B.C."/>
            <person name="Huo N."/>
            <person name="Gu Y.Q."/>
            <person name="Zhou H."/>
            <person name="Devos K.M."/>
            <person name="Bennetzen J.L."/>
            <person name="Unver T."/>
            <person name="Budak H."/>
            <person name="Gulick P.J."/>
            <person name="Galiba G."/>
            <person name="Kalapos B."/>
            <person name="Nelson D.R."/>
            <person name="Li P."/>
            <person name="You F.M."/>
            <person name="Luo M.C."/>
            <person name="Dvorak J."/>
        </authorList>
    </citation>
    <scope>NUCLEOTIDE SEQUENCE [LARGE SCALE GENOMIC DNA]</scope>
    <source>
        <strain evidence="9">cv. AL8/78</strain>
    </source>
</reference>
<comment type="cofactor">
    <cofactor evidence="7">
        <name>heme</name>
        <dbReference type="ChEBI" id="CHEBI:30413"/>
    </cofactor>
</comment>
<dbReference type="GO" id="GO:0020037">
    <property type="term" value="F:heme binding"/>
    <property type="evidence" value="ECO:0007669"/>
    <property type="project" value="InterPro"/>
</dbReference>
<dbReference type="InterPro" id="IPR002401">
    <property type="entry name" value="Cyt_P450_E_grp-I"/>
</dbReference>
<comment type="pathway">
    <text evidence="6">Plant hormone biosynthesis.</text>
</comment>
<comment type="similarity">
    <text evidence="8">Belongs to the cytochrome P450 family.</text>
</comment>
<dbReference type="GO" id="GO:0005506">
    <property type="term" value="F:iron ion binding"/>
    <property type="evidence" value="ECO:0007669"/>
    <property type="project" value="InterPro"/>
</dbReference>
<feature type="binding site" description="axial binding residue" evidence="7">
    <location>
        <position position="56"/>
    </location>
    <ligand>
        <name>heme</name>
        <dbReference type="ChEBI" id="CHEBI:30413"/>
    </ligand>
    <ligandPart>
        <name>Fe</name>
        <dbReference type="ChEBI" id="CHEBI:18248"/>
    </ligandPart>
</feature>
<evidence type="ECO:0000313" key="10">
    <source>
        <dbReference type="Proteomes" id="UP000015105"/>
    </source>
</evidence>
<dbReference type="PRINTS" id="PR00463">
    <property type="entry name" value="EP450I"/>
</dbReference>
<keyword evidence="8" id="KW-0503">Monooxygenase</keyword>
<dbReference type="Proteomes" id="UP000015105">
    <property type="component" value="Chromosome 2D"/>
</dbReference>
<dbReference type="PANTHER" id="PTHR24286">
    <property type="entry name" value="CYTOCHROME P450 26"/>
    <property type="match status" value="1"/>
</dbReference>
<evidence type="ECO:0000256" key="7">
    <source>
        <dbReference type="PIRSR" id="PIRSR602401-1"/>
    </source>
</evidence>
<keyword evidence="10" id="KW-1185">Reference proteome</keyword>
<keyword evidence="5 7" id="KW-0408">Iron</keyword>
<evidence type="ECO:0000256" key="6">
    <source>
        <dbReference type="ARBA" id="ARBA00029441"/>
    </source>
</evidence>
<reference evidence="9" key="4">
    <citation type="submission" date="2019-03" db="UniProtKB">
        <authorList>
            <consortium name="EnsemblPlants"/>
        </authorList>
    </citation>
    <scope>IDENTIFICATION</scope>
</reference>
<sequence length="110" mass="12299">EYLIPSGWKVLPVFSAVHLNPSLHGNAQQFQPCRWEGPSQGTSKKFTPFGGGTRLCPGSELAKVEAAFFLHHLVLNFRWKIDGDDIPMAYPYVEFPRGLPIEIEPICSES</sequence>
<keyword evidence="7 8" id="KW-0349">Heme</keyword>
<dbReference type="GO" id="GO:0004497">
    <property type="term" value="F:monooxygenase activity"/>
    <property type="evidence" value="ECO:0007669"/>
    <property type="project" value="UniProtKB-KW"/>
</dbReference>
<dbReference type="InterPro" id="IPR017972">
    <property type="entry name" value="Cyt_P450_CS"/>
</dbReference>
<keyword evidence="4" id="KW-0472">Membrane</keyword>
<comment type="pathway">
    <text evidence="1">Hormone biosynthesis.</text>
</comment>
<proteinExistence type="inferred from homology"/>
<keyword evidence="8" id="KW-0560">Oxidoreductase</keyword>
<keyword evidence="3 7" id="KW-0479">Metal-binding</keyword>
<dbReference type="Gramene" id="AET2Gv20748100.11">
    <property type="protein sequence ID" value="AET2Gv20748100.11"/>
    <property type="gene ID" value="AET2Gv20748100"/>
</dbReference>
<dbReference type="Pfam" id="PF00067">
    <property type="entry name" value="p450"/>
    <property type="match status" value="1"/>
</dbReference>
<dbReference type="InterPro" id="IPR036396">
    <property type="entry name" value="Cyt_P450_sf"/>
</dbReference>
<evidence type="ECO:0000256" key="5">
    <source>
        <dbReference type="ARBA" id="ARBA00023004"/>
    </source>
</evidence>
<name>A0A453C6J2_AEGTS</name>
<reference evidence="10" key="2">
    <citation type="journal article" date="2017" name="Nat. Plants">
        <title>The Aegilops tauschii genome reveals multiple impacts of transposons.</title>
        <authorList>
            <person name="Zhao G."/>
            <person name="Zou C."/>
            <person name="Li K."/>
            <person name="Wang K."/>
            <person name="Li T."/>
            <person name="Gao L."/>
            <person name="Zhang X."/>
            <person name="Wang H."/>
            <person name="Yang Z."/>
            <person name="Liu X."/>
            <person name="Jiang W."/>
            <person name="Mao L."/>
            <person name="Kong X."/>
            <person name="Jiao Y."/>
            <person name="Jia J."/>
        </authorList>
    </citation>
    <scope>NUCLEOTIDE SEQUENCE [LARGE SCALE GENOMIC DNA]</scope>
    <source>
        <strain evidence="10">cv. AL8/78</strain>
    </source>
</reference>
<dbReference type="InterPro" id="IPR001128">
    <property type="entry name" value="Cyt_P450"/>
</dbReference>
<dbReference type="SUPFAM" id="SSF48264">
    <property type="entry name" value="Cytochrome P450"/>
    <property type="match status" value="1"/>
</dbReference>
<evidence type="ECO:0000256" key="3">
    <source>
        <dbReference type="ARBA" id="ARBA00022723"/>
    </source>
</evidence>
<dbReference type="Gene3D" id="1.10.630.10">
    <property type="entry name" value="Cytochrome P450"/>
    <property type="match status" value="1"/>
</dbReference>
<dbReference type="PROSITE" id="PS00086">
    <property type="entry name" value="CYTOCHROME_P450"/>
    <property type="match status" value="1"/>
</dbReference>
<protein>
    <recommendedName>
        <fullName evidence="11">Cytochrome P450</fullName>
    </recommendedName>
</protein>
<dbReference type="AlphaFoldDB" id="A0A453C6J2"/>
<accession>A0A453C6J2</accession>
<evidence type="ECO:0000313" key="9">
    <source>
        <dbReference type="EnsemblPlants" id="AET2Gv20748100.11"/>
    </source>
</evidence>
<organism evidence="9 10">
    <name type="scientific">Aegilops tauschii subsp. strangulata</name>
    <name type="common">Goatgrass</name>
    <dbReference type="NCBI Taxonomy" id="200361"/>
    <lineage>
        <taxon>Eukaryota</taxon>
        <taxon>Viridiplantae</taxon>
        <taxon>Streptophyta</taxon>
        <taxon>Embryophyta</taxon>
        <taxon>Tracheophyta</taxon>
        <taxon>Spermatophyta</taxon>
        <taxon>Magnoliopsida</taxon>
        <taxon>Liliopsida</taxon>
        <taxon>Poales</taxon>
        <taxon>Poaceae</taxon>
        <taxon>BOP clade</taxon>
        <taxon>Pooideae</taxon>
        <taxon>Triticodae</taxon>
        <taxon>Triticeae</taxon>
        <taxon>Triticinae</taxon>
        <taxon>Aegilops</taxon>
    </lineage>
</organism>
<dbReference type="PANTHER" id="PTHR24286:SF37">
    <property type="entry name" value="CYTOCHROME P450 724B1"/>
    <property type="match status" value="1"/>
</dbReference>
<dbReference type="GO" id="GO:0016125">
    <property type="term" value="P:sterol metabolic process"/>
    <property type="evidence" value="ECO:0007669"/>
    <property type="project" value="TreeGrafter"/>
</dbReference>
<reference evidence="9" key="3">
    <citation type="journal article" date="2017" name="Nature">
        <title>Genome sequence of the progenitor of the wheat D genome Aegilops tauschii.</title>
        <authorList>
            <person name="Luo M.C."/>
            <person name="Gu Y.Q."/>
            <person name="Puiu D."/>
            <person name="Wang H."/>
            <person name="Twardziok S.O."/>
            <person name="Deal K.R."/>
            <person name="Huo N."/>
            <person name="Zhu T."/>
            <person name="Wang L."/>
            <person name="Wang Y."/>
            <person name="McGuire P.E."/>
            <person name="Liu S."/>
            <person name="Long H."/>
            <person name="Ramasamy R.K."/>
            <person name="Rodriguez J.C."/>
            <person name="Van S.L."/>
            <person name="Yuan L."/>
            <person name="Wang Z."/>
            <person name="Xia Z."/>
            <person name="Xiao L."/>
            <person name="Anderson O.D."/>
            <person name="Ouyang S."/>
            <person name="Liang Y."/>
            <person name="Zimin A.V."/>
            <person name="Pertea G."/>
            <person name="Qi P."/>
            <person name="Bennetzen J.L."/>
            <person name="Dai X."/>
            <person name="Dawson M.W."/>
            <person name="Muller H.G."/>
            <person name="Kugler K."/>
            <person name="Rivarola-Duarte L."/>
            <person name="Spannagl M."/>
            <person name="Mayer K.F.X."/>
            <person name="Lu F.H."/>
            <person name="Bevan M.W."/>
            <person name="Leroy P."/>
            <person name="Li P."/>
            <person name="You F.M."/>
            <person name="Sun Q."/>
            <person name="Liu Z."/>
            <person name="Lyons E."/>
            <person name="Wicker T."/>
            <person name="Salzberg S.L."/>
            <person name="Devos K.M."/>
            <person name="Dvorak J."/>
        </authorList>
    </citation>
    <scope>NUCLEOTIDE SEQUENCE [LARGE SCALE GENOMIC DNA]</scope>
    <source>
        <strain evidence="9">cv. AL8/78</strain>
    </source>
</reference>
<reference evidence="10" key="1">
    <citation type="journal article" date="2014" name="Science">
        <title>Ancient hybridizations among the ancestral genomes of bread wheat.</title>
        <authorList>
            <consortium name="International Wheat Genome Sequencing Consortium,"/>
            <person name="Marcussen T."/>
            <person name="Sandve S.R."/>
            <person name="Heier L."/>
            <person name="Spannagl M."/>
            <person name="Pfeifer M."/>
            <person name="Jakobsen K.S."/>
            <person name="Wulff B.B."/>
            <person name="Steuernagel B."/>
            <person name="Mayer K.F."/>
            <person name="Olsen O.A."/>
        </authorList>
    </citation>
    <scope>NUCLEOTIDE SEQUENCE [LARGE SCALE GENOMIC DNA]</scope>
    <source>
        <strain evidence="10">cv. AL8/78</strain>
    </source>
</reference>
<dbReference type="GO" id="GO:0010268">
    <property type="term" value="P:brassinosteroid homeostasis"/>
    <property type="evidence" value="ECO:0007669"/>
    <property type="project" value="TreeGrafter"/>
</dbReference>
<dbReference type="EnsemblPlants" id="AET2Gv20748100.11">
    <property type="protein sequence ID" value="AET2Gv20748100.11"/>
    <property type="gene ID" value="AET2Gv20748100"/>
</dbReference>
<evidence type="ECO:0000256" key="1">
    <source>
        <dbReference type="ARBA" id="ARBA00004972"/>
    </source>
</evidence>
<evidence type="ECO:0000256" key="8">
    <source>
        <dbReference type="RuleBase" id="RU000461"/>
    </source>
</evidence>
<dbReference type="GO" id="GO:0016132">
    <property type="term" value="P:brassinosteroid biosynthetic process"/>
    <property type="evidence" value="ECO:0007669"/>
    <property type="project" value="TreeGrafter"/>
</dbReference>
<evidence type="ECO:0000256" key="4">
    <source>
        <dbReference type="ARBA" id="ARBA00022989"/>
    </source>
</evidence>